<accession>A0A0D6A2K5</accession>
<dbReference type="RefSeq" id="WP_082137164.1">
    <property type="nucleotide sequence ID" value="NZ_AP014808.1"/>
</dbReference>
<reference evidence="1 2" key="1">
    <citation type="submission" date="2015-03" db="EMBL/GenBank/DDBJ databases">
        <title>Complete genome sequence of Lactobacillus acetotolerans NBRC 13120.</title>
        <authorList>
            <person name="Toh H."/>
            <person name="Morita H."/>
            <person name="Fujita N."/>
        </authorList>
    </citation>
    <scope>NUCLEOTIDE SEQUENCE [LARGE SCALE GENOMIC DNA]</scope>
    <source>
        <strain evidence="1 2">NBRC 13120</strain>
    </source>
</reference>
<dbReference type="Gene3D" id="3.90.70.10">
    <property type="entry name" value="Cysteine proteinases"/>
    <property type="match status" value="1"/>
</dbReference>
<dbReference type="PATRIC" id="fig|1600.4.peg.596"/>
<dbReference type="Proteomes" id="UP000035709">
    <property type="component" value="Chromosome"/>
</dbReference>
<protein>
    <submittedName>
        <fullName evidence="1">Peptidase</fullName>
    </submittedName>
</protein>
<dbReference type="KEGG" id="lae:LBAT_0582"/>
<dbReference type="AlphaFoldDB" id="A0A0D6A2K5"/>
<dbReference type="EMBL" id="AP014808">
    <property type="protein sequence ID" value="BAQ56971.1"/>
    <property type="molecule type" value="Genomic_DNA"/>
</dbReference>
<evidence type="ECO:0000313" key="2">
    <source>
        <dbReference type="Proteomes" id="UP000035709"/>
    </source>
</evidence>
<evidence type="ECO:0000313" key="1">
    <source>
        <dbReference type="EMBL" id="BAQ56971.1"/>
    </source>
</evidence>
<proteinExistence type="predicted"/>
<keyword evidence="2" id="KW-1185">Reference proteome</keyword>
<name>A0A0D6A2K5_9LACO</name>
<gene>
    <name evidence="1" type="ORF">LBAT_0582</name>
</gene>
<sequence length="56" mass="6712">MWLAPLDGFSNHALTVYGYTNNRIYLNDPWKVKRVSFTNKQISKLWRQDAYRALSY</sequence>
<organism evidence="1 2">
    <name type="scientific">Lactobacillus acetotolerans</name>
    <dbReference type="NCBI Taxonomy" id="1600"/>
    <lineage>
        <taxon>Bacteria</taxon>
        <taxon>Bacillati</taxon>
        <taxon>Bacillota</taxon>
        <taxon>Bacilli</taxon>
        <taxon>Lactobacillales</taxon>
        <taxon>Lactobacillaceae</taxon>
        <taxon>Lactobacillus</taxon>
    </lineage>
</organism>
<dbReference type="STRING" id="1600.LBAT_0582"/>
<dbReference type="OrthoDB" id="1164310at2"/>